<proteinExistence type="predicted"/>
<reference evidence="1" key="1">
    <citation type="submission" date="2019-03" db="UniProtKB">
        <authorList>
            <consortium name="Ensembl"/>
        </authorList>
    </citation>
    <scope>IDENTIFICATION</scope>
</reference>
<name>A0A452V428_URSMA</name>
<accession>A0A452V428</accession>
<protein>
    <submittedName>
        <fullName evidence="1">Uncharacterized protein</fullName>
    </submittedName>
</protein>
<dbReference type="Ensembl" id="ENSUMAT00000033379.1">
    <property type="protein sequence ID" value="ENSUMAP00000028217.1"/>
    <property type="gene ID" value="ENSUMAG00000020493.1"/>
</dbReference>
<dbReference type="GeneTree" id="ENSGT01070000254326"/>
<dbReference type="AlphaFoldDB" id="A0A452V428"/>
<organism evidence="1">
    <name type="scientific">Ursus maritimus</name>
    <name type="common">Polar bear</name>
    <name type="synonym">Thalarctos maritimus</name>
    <dbReference type="NCBI Taxonomy" id="29073"/>
    <lineage>
        <taxon>Eukaryota</taxon>
        <taxon>Metazoa</taxon>
        <taxon>Chordata</taxon>
        <taxon>Craniata</taxon>
        <taxon>Vertebrata</taxon>
        <taxon>Euteleostomi</taxon>
        <taxon>Mammalia</taxon>
        <taxon>Eutheria</taxon>
        <taxon>Laurasiatheria</taxon>
        <taxon>Carnivora</taxon>
        <taxon>Caniformia</taxon>
        <taxon>Ursidae</taxon>
        <taxon>Ursus</taxon>
    </lineage>
</organism>
<sequence length="74" mass="8301">MALLLNALSCHFRIPIRHMRSPDRSGKISFIPSLFSSPWSHPFSKPKSETQILGVSLSLSLSLSRPIEELPFPL</sequence>
<evidence type="ECO:0000313" key="1">
    <source>
        <dbReference type="Ensembl" id="ENSUMAP00000028217"/>
    </source>
</evidence>
<dbReference type="OMA" id="SCHFRIP"/>